<dbReference type="GO" id="GO:0016042">
    <property type="term" value="P:lipid catabolic process"/>
    <property type="evidence" value="ECO:0007669"/>
    <property type="project" value="UniProtKB-UniRule"/>
</dbReference>
<evidence type="ECO:0000256" key="1">
    <source>
        <dbReference type="ARBA" id="ARBA00023098"/>
    </source>
</evidence>
<sequence precursor="true">MQNRVALISSLLIAAILAVGCAPNIAGSPEASLSVGNRSEPILQKQVCSANGSGQNTAFFLTISGGGSRAAYLGARVISELKDVDGTDLTNYINVVSSVSGGSLAAALYGISTDRTTGDSWRPVWNDSLIRTRLAENLKFDMAEQLANPEFLGGYIFGHTNRTDAFFAALNSSVLFGLSPAKRQLTLGDFNPNRPQIIINSTVATAEGTTAFQPRPFGSLFTFSPSDLDSIGVNYSTLPLSRAVAASAAFPGLLSPVVLNRFRLGSTERELGKPRFIHLIDGGNVDNLGLLAVKRALIEDSHRLLTNCDQIVVLTVDAFGAQGFHQDDTPSMRSASGWVLDTHTLLAAFDALLAANRTRLLAEFKSRMFTPPADSEQCRKDDLPSDICGGGVRVNWDEVNALLKRKLYFVHLSFDSSELAEPPNVVYCDGKYGDPDSKCHEPPINLWVYNNEERALRLRLKQIPTTFGLSLEQQSDISMYVKLLFNPKNICLMHLRKILSGTAKHASGFYEKASNSCDETTSFTEAQMTRRRSGEEVFGDWIATPGHKVGDNPYIERRRYDPIPTLEAREAFWKNVLKYYGWNGSEAKGQ</sequence>
<dbReference type="AlphaFoldDB" id="A0A0H2XWU5"/>
<keyword evidence="1 2" id="KW-0443">Lipid metabolism</keyword>
<gene>
    <name evidence="5" type="ordered locus">Bcen_4248</name>
</gene>
<accession>A0A0H2XWU5</accession>
<reference evidence="5" key="1">
    <citation type="submission" date="2006-05" db="EMBL/GenBank/DDBJ databases">
        <title>Complete sequence of chromosome 2 of Burkholderia cenocepacia AU 1054.</title>
        <authorList>
            <consortium name="US DOE Joint Genome Institute"/>
            <person name="Copeland A."/>
            <person name="Lucas S."/>
            <person name="Lapidus A."/>
            <person name="Barry K."/>
            <person name="Detter J.C."/>
            <person name="Glavina del Rio T."/>
            <person name="Hammon N."/>
            <person name="Israni S."/>
            <person name="Dalin E."/>
            <person name="Tice H."/>
            <person name="Pitluck S."/>
            <person name="Chain P."/>
            <person name="Malfatti S."/>
            <person name="Shin M."/>
            <person name="Vergez L."/>
            <person name="Schmutz J."/>
            <person name="Larimer F."/>
            <person name="Land M."/>
            <person name="Hauser L."/>
            <person name="Kyrpides N."/>
            <person name="Lykidis A."/>
            <person name="LiPuma J.J."/>
            <person name="Konstantinidis K."/>
            <person name="Tiedje J.M."/>
            <person name="Richardson P."/>
        </authorList>
    </citation>
    <scope>NUCLEOTIDE SEQUENCE [LARGE SCALE GENOMIC DNA]</scope>
    <source>
        <strain evidence="5">AU 1054</strain>
    </source>
</reference>
<comment type="caution">
    <text evidence="2">Lacks conserved residue(s) required for the propagation of feature annotation.</text>
</comment>
<feature type="domain" description="PNPLA" evidence="4">
    <location>
        <begin position="61"/>
        <end position="294"/>
    </location>
</feature>
<evidence type="ECO:0000256" key="3">
    <source>
        <dbReference type="SAM" id="SignalP"/>
    </source>
</evidence>
<dbReference type="EMBL" id="CP000379">
    <property type="protein sequence ID" value="ABF79134.1"/>
    <property type="molecule type" value="Genomic_DNA"/>
</dbReference>
<dbReference type="HOGENOM" id="CLU_462085_0_0_4"/>
<feature type="active site" description="Nucleophile" evidence="2">
    <location>
        <position position="100"/>
    </location>
</feature>
<keyword evidence="2" id="KW-0378">Hydrolase</keyword>
<feature type="short sequence motif" description="DGA/G" evidence="2">
    <location>
        <begin position="281"/>
        <end position="283"/>
    </location>
</feature>
<evidence type="ECO:0000259" key="4">
    <source>
        <dbReference type="PROSITE" id="PS51635"/>
    </source>
</evidence>
<dbReference type="Gene3D" id="3.40.1090.10">
    <property type="entry name" value="Cytosolic phospholipase A2 catalytic domain"/>
    <property type="match status" value="1"/>
</dbReference>
<feature type="active site" description="Proton acceptor" evidence="2">
    <location>
        <position position="281"/>
    </location>
</feature>
<dbReference type="Pfam" id="PF01734">
    <property type="entry name" value="Patatin"/>
    <property type="match status" value="1"/>
</dbReference>
<feature type="signal peptide" evidence="3">
    <location>
        <begin position="1"/>
        <end position="26"/>
    </location>
</feature>
<proteinExistence type="predicted"/>
<organism evidence="5">
    <name type="scientific">Burkholderia orbicola (strain AU 1054)</name>
    <dbReference type="NCBI Taxonomy" id="331271"/>
    <lineage>
        <taxon>Bacteria</taxon>
        <taxon>Pseudomonadati</taxon>
        <taxon>Pseudomonadota</taxon>
        <taxon>Betaproteobacteria</taxon>
        <taxon>Burkholderiales</taxon>
        <taxon>Burkholderiaceae</taxon>
        <taxon>Burkholderia</taxon>
        <taxon>Burkholderia cepacia complex</taxon>
        <taxon>Burkholderia orbicola</taxon>
    </lineage>
</organism>
<dbReference type="InterPro" id="IPR002641">
    <property type="entry name" value="PNPLA_dom"/>
</dbReference>
<dbReference type="SUPFAM" id="SSF52151">
    <property type="entry name" value="FabD/lysophospholipase-like"/>
    <property type="match status" value="1"/>
</dbReference>
<dbReference type="InterPro" id="IPR016035">
    <property type="entry name" value="Acyl_Trfase/lysoPLipase"/>
</dbReference>
<dbReference type="PROSITE" id="PS51635">
    <property type="entry name" value="PNPLA"/>
    <property type="match status" value="1"/>
</dbReference>
<keyword evidence="3" id="KW-0732">Signal</keyword>
<evidence type="ECO:0000313" key="5">
    <source>
        <dbReference type="EMBL" id="ABF79134.1"/>
    </source>
</evidence>
<feature type="chain" id="PRO_5002602171" evidence="3">
    <location>
        <begin position="27"/>
        <end position="590"/>
    </location>
</feature>
<dbReference type="GO" id="GO:0016787">
    <property type="term" value="F:hydrolase activity"/>
    <property type="evidence" value="ECO:0007669"/>
    <property type="project" value="UniProtKB-UniRule"/>
</dbReference>
<name>A0A0H2XWU5_BURO1</name>
<keyword evidence="2" id="KW-0442">Lipid degradation</keyword>
<evidence type="ECO:0000256" key="2">
    <source>
        <dbReference type="PROSITE-ProRule" id="PRU01161"/>
    </source>
</evidence>
<dbReference type="PROSITE" id="PS51257">
    <property type="entry name" value="PROKAR_LIPOPROTEIN"/>
    <property type="match status" value="1"/>
</dbReference>
<protein>
    <submittedName>
        <fullName evidence="5">Patatin</fullName>
    </submittedName>
</protein>